<feature type="compositionally biased region" description="Low complexity" evidence="2">
    <location>
        <begin position="1306"/>
        <end position="1332"/>
    </location>
</feature>
<reference evidence="5" key="1">
    <citation type="submission" date="2011-12" db="EMBL/GenBank/DDBJ databases">
        <title>The Draft Genome of Lepisosteus oculatus.</title>
        <authorList>
            <consortium name="The Broad Institute Genome Assembly &amp; Analysis Group"/>
            <consortium name="Computational R&amp;D Group"/>
            <consortium name="and Sequencing Platform"/>
            <person name="Di Palma F."/>
            <person name="Alfoldi J."/>
            <person name="Johnson J."/>
            <person name="Berlin A."/>
            <person name="Gnerre S."/>
            <person name="Jaffe D."/>
            <person name="MacCallum I."/>
            <person name="Young S."/>
            <person name="Walker B.J."/>
            <person name="Lander E.S."/>
            <person name="Lindblad-Toh K."/>
        </authorList>
    </citation>
    <scope>NUCLEOTIDE SEQUENCE [LARGE SCALE GENOMIC DNA]</scope>
</reference>
<dbReference type="Pfam" id="PF15308">
    <property type="entry name" value="CEP170_C"/>
    <property type="match status" value="1"/>
</dbReference>
<feature type="domain" description="FHA" evidence="3">
    <location>
        <begin position="23"/>
        <end position="73"/>
    </location>
</feature>
<dbReference type="OMA" id="CAGRKPT"/>
<accession>W5N516</accession>
<evidence type="ECO:0000313" key="5">
    <source>
        <dbReference type="Proteomes" id="UP000018468"/>
    </source>
</evidence>
<feature type="region of interest" description="Disordered" evidence="2">
    <location>
        <begin position="157"/>
        <end position="223"/>
    </location>
</feature>
<proteinExistence type="inferred from homology"/>
<evidence type="ECO:0000259" key="3">
    <source>
        <dbReference type="PROSITE" id="PS50006"/>
    </source>
</evidence>
<dbReference type="PANTHER" id="PTHR15715">
    <property type="entry name" value="CENTROSOMAL PROTEIN OF 170 KDA"/>
    <property type="match status" value="1"/>
</dbReference>
<dbReference type="SUPFAM" id="SSF49879">
    <property type="entry name" value="SMAD/FHA domain"/>
    <property type="match status" value="1"/>
</dbReference>
<protein>
    <submittedName>
        <fullName evidence="4">Centrosomal protein 170B</fullName>
    </submittedName>
</protein>
<sequence>MSVTSWFLVSSLGIRHRLPREMIFVGREDCELMLQSRSVDKQHAVINYDLATDEHLVKDLGSLNGTFVNDLRIPDQTYITLKLGDVIRFGYDILLHPHVYVLERSQHRVPEEALKHEKYTSQLQMSVKGPEGTKTEHSDEKDKKYFLFVYKKPCHNPRATKTPMSRPTPLYGQPSWWGEDDAGNKVQHTEGRRVDEPHSESPKDSTRHDPEINGTISDFRESQGKSIYSYRREPSYFEIPTKEFQQHTKSPETEVHEIPTKDTDTLAVPTTTTPPVVQSHASFTIEFDECTPGKMKIKDHVTKFSYRQRKLPGKDLASTPTEVMSAESKVADWLVHSDPSMMRRKPPSEDVYSTKSDLPVHVKILKGHHHEDGTQSDSEDPILAEKPDKQQHHQPAAPLAPEEPACSPLGSHSPPRSQAKPEPEEVLNQQAFVIEFFDDNPRKKRSQSFTHNSAHADSYSALKAKLEKRKGALAGERTAMVASGHIPPTQQVTVPLKTHGAPQRASSLKREKTEDRLCTGSSLFSSRTSVTVKPFGSMGKKSKLAQEFAAEFLRESVHGVSPTREKTSPPPASAPPVLSSTPVPAPLLPLAVCGMDLKSSKALRNEEEDSLSDAGTYTIETESQDKEVEEARNMIDQVFGVLESPEYTGVSTGIYRPVINDDREEQTSCRHSKSSSLDQKATPVQGYNPAAISGQHAGGAQISQKYLNLTKQYLFGPVGVGGPKWVSRWASLADSYSESGSAGGHVDAKHQGEVADGENTDSESSQGSRTRRLLPQVPPTDKPESPTPSILIKHEPNTGYETPERGSSTPRQQETAQRLCVQDDLDPDSLSDASKSDDGSIVERSRKRRTGRTIDEAKQSKSWGDKSGSQCRVEEKTSASTKSTSFYIGTEETPSKPDIPHSIVLTHAERDYDISSSKPSATTVLIKPLRSQDTPKPVKPIPSAHKSHSQEKEALPPIEPPISFVRQESFTKDRPSDDIQINKLPHISSHPALKDLSVGDAFRTECNQDTQSFLKDTENALAALEAKFQAQGHGQSQKHDRSSNCLEDSLSGESDVDTASTVSLVSSKNAPSTAPNKSSVITSLQKEKSSSTPSIQDQGRQPTARERLSEKRRTNVTDNPNKMEYTKRFQLRRSTGNRGSLDFTEDLQSQSLPYWPDAVSSDHESSSRPTARKKLTTPLQKEDSSKSSKGPVFQALTRSNSLSAPRPTRASMLRRARLGEASDNESAETDRASLNSDVNAPVKSQADAKKLSRLDILAMPRKRTGSFTTPSDTESSTPRSGFSNRSIETSNSVRKAAVPEPKPGPRKTTGTTGKQTITRARSSSAKYSSSSSSRRRQKGSDYTSTSEEEYDSNHGSSKHKRSHASTATQTGRTQPAGSARQKYSSRETEEEEDNEADPYQHWSTHSAEIARLSQDLAKDLAILAREIHDVAGDADSQSSSGTGPSTSLSSVPNTPASTISAREELVQHIPEASLNFQKVPPGSAGVKKEVDQNMNDQDINSKRRAWNREEVILDNLMLNPVSQLSQAIRENTEQLAEKMKILFQNKMESWEEIEAKINSENEVPILKTSNKEISSILKELRRVQKQLEVINTIIDPSGNPELGNRLGAASAGAKGRTLSRPPTQLQGGIQQGGGGNVNERAKRGERADDDGYAG</sequence>
<feature type="region of interest" description="Disordered" evidence="2">
    <location>
        <begin position="1432"/>
        <end position="1456"/>
    </location>
</feature>
<feature type="region of interest" description="Disordered" evidence="2">
    <location>
        <begin position="1595"/>
        <end position="1654"/>
    </location>
</feature>
<dbReference type="InterPro" id="IPR000253">
    <property type="entry name" value="FHA_dom"/>
</dbReference>
<keyword evidence="5" id="KW-1185">Reference proteome</keyword>
<feature type="compositionally biased region" description="Basic and acidic residues" evidence="2">
    <location>
        <begin position="187"/>
        <end position="211"/>
    </location>
</feature>
<reference evidence="4" key="3">
    <citation type="submission" date="2025-09" db="UniProtKB">
        <authorList>
            <consortium name="Ensembl"/>
        </authorList>
    </citation>
    <scope>IDENTIFICATION</scope>
</reference>
<feature type="region of interest" description="Disordered" evidence="2">
    <location>
        <begin position="664"/>
        <end position="692"/>
    </location>
</feature>
<dbReference type="PROSITE" id="PS50006">
    <property type="entry name" value="FHA_DOMAIN"/>
    <property type="match status" value="1"/>
</dbReference>
<feature type="compositionally biased region" description="Low complexity" evidence="2">
    <location>
        <begin position="395"/>
        <end position="405"/>
    </location>
</feature>
<dbReference type="Proteomes" id="UP000018468">
    <property type="component" value="Linkage group LG7"/>
</dbReference>
<dbReference type="SMART" id="SM00240">
    <property type="entry name" value="FHA"/>
    <property type="match status" value="1"/>
</dbReference>
<comment type="similarity">
    <text evidence="1">Belongs to the CEP170 family.</text>
</comment>
<dbReference type="PANTHER" id="PTHR15715:SF18">
    <property type="entry name" value="CENTROSOMAL PROTEIN OF 170 KDA PROTEIN B"/>
    <property type="match status" value="1"/>
</dbReference>
<dbReference type="InterPro" id="IPR051176">
    <property type="entry name" value="Cent_Immune-Sig_Mod"/>
</dbReference>
<evidence type="ECO:0000313" key="4">
    <source>
        <dbReference type="Ensembl" id="ENSLOCP00000015725.1"/>
    </source>
</evidence>
<dbReference type="InParanoid" id="W5N516"/>
<feature type="compositionally biased region" description="Polar residues" evidence="2">
    <location>
        <begin position="805"/>
        <end position="816"/>
    </location>
</feature>
<dbReference type="Pfam" id="PF00498">
    <property type="entry name" value="FHA"/>
    <property type="match status" value="1"/>
</dbReference>
<dbReference type="EMBL" id="AHAT01019028">
    <property type="status" value="NOT_ANNOTATED_CDS"/>
    <property type="molecule type" value="Genomic_DNA"/>
</dbReference>
<feature type="compositionally biased region" description="Basic and acidic residues" evidence="2">
    <location>
        <begin position="1103"/>
        <end position="1115"/>
    </location>
</feature>
<feature type="compositionally biased region" description="Polar residues" evidence="2">
    <location>
        <begin position="914"/>
        <end position="923"/>
    </location>
</feature>
<dbReference type="eggNOG" id="ENOG502QSH8">
    <property type="taxonomic scope" value="Eukaryota"/>
</dbReference>
<feature type="region of interest" description="Disordered" evidence="2">
    <location>
        <begin position="1031"/>
        <end position="1401"/>
    </location>
</feature>
<feature type="region of interest" description="Disordered" evidence="2">
    <location>
        <begin position="387"/>
        <end position="424"/>
    </location>
</feature>
<feature type="region of interest" description="Disordered" evidence="2">
    <location>
        <begin position="736"/>
        <end position="901"/>
    </location>
</feature>
<feature type="compositionally biased region" description="Polar residues" evidence="2">
    <location>
        <begin position="1265"/>
        <end position="1293"/>
    </location>
</feature>
<feature type="region of interest" description="Disordered" evidence="2">
    <location>
        <begin position="913"/>
        <end position="992"/>
    </location>
</feature>
<dbReference type="InterPro" id="IPR029300">
    <property type="entry name" value="CEP170_C"/>
</dbReference>
<reference evidence="4" key="2">
    <citation type="submission" date="2025-08" db="UniProtKB">
        <authorList>
            <consortium name="Ensembl"/>
        </authorList>
    </citation>
    <scope>IDENTIFICATION</scope>
</reference>
<dbReference type="STRING" id="7918.ENSLOCP00000015725"/>
<dbReference type="Bgee" id="ENSLOCG00000012777">
    <property type="expression patterns" value="Expressed in brain and 12 other cell types or tissues"/>
</dbReference>
<evidence type="ECO:0000256" key="2">
    <source>
        <dbReference type="SAM" id="MobiDB-lite"/>
    </source>
</evidence>
<feature type="compositionally biased region" description="Polar residues" evidence="2">
    <location>
        <begin position="1057"/>
        <end position="1101"/>
    </location>
</feature>
<dbReference type="HOGENOM" id="CLU_003940_1_0_1"/>
<feature type="compositionally biased region" description="Polar residues" evidence="2">
    <location>
        <begin position="1364"/>
        <end position="1376"/>
    </location>
</feature>
<dbReference type="GeneTree" id="ENSGT00940000157058"/>
<dbReference type="Ensembl" id="ENSLOCT00000015755.1">
    <property type="protein sequence ID" value="ENSLOCP00000015725.1"/>
    <property type="gene ID" value="ENSLOCG00000012777.1"/>
</dbReference>
<feature type="compositionally biased region" description="Basic and acidic residues" evidence="2">
    <location>
        <begin position="834"/>
        <end position="844"/>
    </location>
</feature>
<feature type="compositionally biased region" description="Low complexity" evidence="2">
    <location>
        <begin position="1436"/>
        <end position="1450"/>
    </location>
</feature>
<dbReference type="InterPro" id="IPR008984">
    <property type="entry name" value="SMAD_FHA_dom_sf"/>
</dbReference>
<feature type="region of interest" description="Disordered" evidence="2">
    <location>
        <begin position="559"/>
        <end position="580"/>
    </location>
</feature>
<name>W5N516_LEPOC</name>
<evidence type="ECO:0000256" key="1">
    <source>
        <dbReference type="ARBA" id="ARBA00010436"/>
    </source>
</evidence>
<dbReference type="Gene3D" id="2.60.200.20">
    <property type="match status" value="1"/>
</dbReference>
<organism evidence="4 5">
    <name type="scientific">Lepisosteus oculatus</name>
    <name type="common">Spotted gar</name>
    <dbReference type="NCBI Taxonomy" id="7918"/>
    <lineage>
        <taxon>Eukaryota</taxon>
        <taxon>Metazoa</taxon>
        <taxon>Chordata</taxon>
        <taxon>Craniata</taxon>
        <taxon>Vertebrata</taxon>
        <taxon>Euteleostomi</taxon>
        <taxon>Actinopterygii</taxon>
        <taxon>Neopterygii</taxon>
        <taxon>Holostei</taxon>
        <taxon>Semionotiformes</taxon>
        <taxon>Lepisosteidae</taxon>
        <taxon>Lepisosteus</taxon>
    </lineage>
</organism>